<evidence type="ECO:0000313" key="8">
    <source>
        <dbReference type="Proteomes" id="UP000475928"/>
    </source>
</evidence>
<evidence type="ECO:0000259" key="6">
    <source>
        <dbReference type="Pfam" id="PF00881"/>
    </source>
</evidence>
<dbReference type="InterPro" id="IPR029479">
    <property type="entry name" value="Nitroreductase"/>
</dbReference>
<dbReference type="PANTHER" id="PTHR43425:SF2">
    <property type="entry name" value="OXYGEN-INSENSITIVE NADPH NITROREDUCTASE"/>
    <property type="match status" value="1"/>
</dbReference>
<dbReference type="RefSeq" id="WP_172357794.1">
    <property type="nucleotide sequence ID" value="NZ_BLLH01000013.1"/>
</dbReference>
<feature type="domain" description="Nitroreductase" evidence="6">
    <location>
        <begin position="15"/>
        <end position="166"/>
    </location>
</feature>
<dbReference type="SUPFAM" id="SSF55469">
    <property type="entry name" value="FMN-dependent nitroreductase-like"/>
    <property type="match status" value="1"/>
</dbReference>
<dbReference type="Proteomes" id="UP000475928">
    <property type="component" value="Unassembled WGS sequence"/>
</dbReference>
<dbReference type="InterPro" id="IPR000415">
    <property type="entry name" value="Nitroreductase-like"/>
</dbReference>
<dbReference type="Gene3D" id="3.40.109.10">
    <property type="entry name" value="NADH Oxidase"/>
    <property type="match status" value="1"/>
</dbReference>
<evidence type="ECO:0000313" key="7">
    <source>
        <dbReference type="EMBL" id="GFH41370.1"/>
    </source>
</evidence>
<keyword evidence="4 5" id="KW-0560">Oxidoreductase</keyword>
<evidence type="ECO:0000256" key="3">
    <source>
        <dbReference type="ARBA" id="ARBA00022643"/>
    </source>
</evidence>
<gene>
    <name evidence="7" type="ORF">Hs20B_17680</name>
</gene>
<dbReference type="Pfam" id="PF00881">
    <property type="entry name" value="Nitroreductase"/>
    <property type="match status" value="1"/>
</dbReference>
<dbReference type="GO" id="GO:0016491">
    <property type="term" value="F:oxidoreductase activity"/>
    <property type="evidence" value="ECO:0007669"/>
    <property type="project" value="UniProtKB-UniRule"/>
</dbReference>
<dbReference type="EMBL" id="BLLH01000013">
    <property type="protein sequence ID" value="GFH41370.1"/>
    <property type="molecule type" value="Genomic_DNA"/>
</dbReference>
<dbReference type="PANTHER" id="PTHR43425">
    <property type="entry name" value="OXYGEN-INSENSITIVE NADPH NITROREDUCTASE"/>
    <property type="match status" value="1"/>
</dbReference>
<evidence type="ECO:0000256" key="5">
    <source>
        <dbReference type="PIRNR" id="PIRNR005426"/>
    </source>
</evidence>
<comment type="caution">
    <text evidence="7">The sequence shown here is derived from an EMBL/GenBank/DDBJ whole genome shotgun (WGS) entry which is preliminary data.</text>
</comment>
<dbReference type="AlphaFoldDB" id="A0A6A0B7R3"/>
<dbReference type="InterPro" id="IPR016446">
    <property type="entry name" value="Flavin_OxRdtase_Frp"/>
</dbReference>
<dbReference type="CDD" id="cd02146">
    <property type="entry name" value="NfsA-like"/>
    <property type="match status" value="1"/>
</dbReference>
<evidence type="ECO:0000256" key="4">
    <source>
        <dbReference type="ARBA" id="ARBA00023002"/>
    </source>
</evidence>
<organism evidence="7 8">
    <name type="scientific">Pseudolactococcus insecticola</name>
    <dbReference type="NCBI Taxonomy" id="2709158"/>
    <lineage>
        <taxon>Bacteria</taxon>
        <taxon>Bacillati</taxon>
        <taxon>Bacillota</taxon>
        <taxon>Bacilli</taxon>
        <taxon>Lactobacillales</taxon>
        <taxon>Streptococcaceae</taxon>
        <taxon>Pseudolactococcus</taxon>
    </lineage>
</organism>
<sequence length="249" mass="27489">MAIHDSSETMDLMLQHASVRNFTDEKIPTETLHAIIEAGRAASSWKNFQSYSIISVSKQATKEQIYAFQPQKSILAASHFLVFVGDLNRAEKAVKLHTPDFYPDGSENLLISSVDASLAAQNTLLAAESLGYGGVIVGLIRDQAADISKILDLPDYTYPIFGLALGVPAQSNAVKPRLPYETVVFEETYQVQEASVITAYDQLQQDYAGERRAGSSWSERVAAQFGQVPQSATLENLRDKKLMKKHHKI</sequence>
<evidence type="ECO:0000256" key="1">
    <source>
        <dbReference type="ARBA" id="ARBA00008366"/>
    </source>
</evidence>
<protein>
    <submittedName>
        <fullName evidence="7">NADPH-dependent oxidoreductase</fullName>
    </submittedName>
</protein>
<comment type="similarity">
    <text evidence="1 5">Belongs to the flavin oxidoreductase frp family.</text>
</comment>
<reference evidence="7 8" key="1">
    <citation type="submission" date="2020-02" db="EMBL/GenBank/DDBJ databases">
        <title>Draft genome sequence of Lactococcus sp. Hs20B0-1.</title>
        <authorList>
            <person name="Noda S."/>
            <person name="Yuki M."/>
            <person name="Ohkuma M."/>
        </authorList>
    </citation>
    <scope>NUCLEOTIDE SEQUENCE [LARGE SCALE GENOMIC DNA]</scope>
    <source>
        <strain evidence="7 8">Hs20B0-1</strain>
    </source>
</reference>
<evidence type="ECO:0000256" key="2">
    <source>
        <dbReference type="ARBA" id="ARBA00022630"/>
    </source>
</evidence>
<keyword evidence="8" id="KW-1185">Reference proteome</keyword>
<proteinExistence type="inferred from homology"/>
<keyword evidence="5" id="KW-0521">NADP</keyword>
<accession>A0A6A0B7R3</accession>
<dbReference type="PIRSF" id="PIRSF005426">
    <property type="entry name" value="Frp"/>
    <property type="match status" value="1"/>
</dbReference>
<keyword evidence="3 5" id="KW-0288">FMN</keyword>
<name>A0A6A0B7R3_9LACT</name>
<keyword evidence="2 5" id="KW-0285">Flavoprotein</keyword>